<name>A0A9J6QQV1_9FIRM</name>
<dbReference type="AlphaFoldDB" id="A0A9J6QQV1"/>
<evidence type="ECO:0000313" key="3">
    <source>
        <dbReference type="EMBL" id="MCU7379376.1"/>
    </source>
</evidence>
<comment type="caution">
    <text evidence="2">The sequence shown here is derived from an EMBL/GenBank/DDBJ whole genome shotgun (WGS) entry which is preliminary data.</text>
</comment>
<accession>A0A9J6QQV1</accession>
<organism evidence="2 4">
    <name type="scientific">Hominibacterium faecale</name>
    <dbReference type="NCBI Taxonomy" id="2839743"/>
    <lineage>
        <taxon>Bacteria</taxon>
        <taxon>Bacillati</taxon>
        <taxon>Bacillota</taxon>
        <taxon>Clostridia</taxon>
        <taxon>Peptostreptococcales</taxon>
        <taxon>Anaerovoracaceae</taxon>
        <taxon>Hominibacterium</taxon>
    </lineage>
</organism>
<feature type="region of interest" description="Disordered" evidence="1">
    <location>
        <begin position="1"/>
        <end position="49"/>
    </location>
</feature>
<dbReference type="RefSeq" id="WP_253020441.1">
    <property type="nucleotide sequence ID" value="NZ_JAJAGH010000005.1"/>
</dbReference>
<keyword evidence="4" id="KW-1185">Reference proteome</keyword>
<gene>
    <name evidence="2" type="ORF">OBO34_00485</name>
    <name evidence="3" type="ORF">OBO34_13580</name>
</gene>
<dbReference type="EMBL" id="JAOSHN010000005">
    <property type="protein sequence ID" value="MCU7379376.1"/>
    <property type="molecule type" value="Genomic_DNA"/>
</dbReference>
<evidence type="ECO:0000313" key="4">
    <source>
        <dbReference type="Proteomes" id="UP001065549"/>
    </source>
</evidence>
<sequence length="49" mass="5621">MTFLMMGCFPKSQNLQTENDKDSNGKTPYDYATSEEWENTLSENAALLR</sequence>
<dbReference type="Proteomes" id="UP001065549">
    <property type="component" value="Unassembled WGS sequence"/>
</dbReference>
<dbReference type="EMBL" id="JAOSHN010000001">
    <property type="protein sequence ID" value="MCU7376827.1"/>
    <property type="molecule type" value="Genomic_DNA"/>
</dbReference>
<proteinExistence type="predicted"/>
<reference evidence="2" key="1">
    <citation type="submission" date="2022-09" db="EMBL/GenBank/DDBJ databases">
        <title>Culturomic study of gut microbiota in children with autism spectrum disorder.</title>
        <authorList>
            <person name="Efimov B.A."/>
            <person name="Chaplin A.V."/>
            <person name="Sokolova S.R."/>
            <person name="Pikina A.P."/>
            <person name="Korzhanova M."/>
            <person name="Belova V."/>
            <person name="Korostin D."/>
        </authorList>
    </citation>
    <scope>NUCLEOTIDE SEQUENCE</scope>
    <source>
        <strain evidence="2">ASD5510</strain>
    </source>
</reference>
<evidence type="ECO:0000256" key="1">
    <source>
        <dbReference type="SAM" id="MobiDB-lite"/>
    </source>
</evidence>
<protein>
    <submittedName>
        <fullName evidence="2">Uncharacterized protein</fullName>
    </submittedName>
</protein>
<evidence type="ECO:0000313" key="2">
    <source>
        <dbReference type="EMBL" id="MCU7376827.1"/>
    </source>
</evidence>